<keyword evidence="3" id="KW-1185">Reference proteome</keyword>
<protein>
    <submittedName>
        <fullName evidence="2">Uncharacterized protein</fullName>
    </submittedName>
</protein>
<comment type="caution">
    <text evidence="2">The sequence shown here is derived from an EMBL/GenBank/DDBJ whole genome shotgun (WGS) entry which is preliminary data.</text>
</comment>
<feature type="compositionally biased region" description="Polar residues" evidence="1">
    <location>
        <begin position="51"/>
        <end position="60"/>
    </location>
</feature>
<reference evidence="2 3" key="1">
    <citation type="journal article" date="2015" name="Genome Biol. Evol.">
        <title>Comparative Genomics of a Bacterivorous Green Alga Reveals Evolutionary Causalities and Consequences of Phago-Mixotrophic Mode of Nutrition.</title>
        <authorList>
            <person name="Burns J.A."/>
            <person name="Paasch A."/>
            <person name="Narechania A."/>
            <person name="Kim E."/>
        </authorList>
    </citation>
    <scope>NUCLEOTIDE SEQUENCE [LARGE SCALE GENOMIC DNA]</scope>
    <source>
        <strain evidence="2 3">PLY_AMNH</strain>
    </source>
</reference>
<dbReference type="Proteomes" id="UP001190700">
    <property type="component" value="Unassembled WGS sequence"/>
</dbReference>
<evidence type="ECO:0000256" key="1">
    <source>
        <dbReference type="SAM" id="MobiDB-lite"/>
    </source>
</evidence>
<dbReference type="AlphaFoldDB" id="A0AAE0BND4"/>
<sequence length="86" mass="9609">MPSVAVVDTHGQLAMAVAYHNRDVILSTAITRVVRASGRQGKEDNAREVSPRSQPYNQSYLFCDDDDDDDDDDDERPQLLSERPSS</sequence>
<feature type="region of interest" description="Disordered" evidence="1">
    <location>
        <begin position="36"/>
        <end position="86"/>
    </location>
</feature>
<accession>A0AAE0BND4</accession>
<evidence type="ECO:0000313" key="3">
    <source>
        <dbReference type="Proteomes" id="UP001190700"/>
    </source>
</evidence>
<dbReference type="EMBL" id="LGRX02034063">
    <property type="protein sequence ID" value="KAK3238955.1"/>
    <property type="molecule type" value="Genomic_DNA"/>
</dbReference>
<organism evidence="2 3">
    <name type="scientific">Cymbomonas tetramitiformis</name>
    <dbReference type="NCBI Taxonomy" id="36881"/>
    <lineage>
        <taxon>Eukaryota</taxon>
        <taxon>Viridiplantae</taxon>
        <taxon>Chlorophyta</taxon>
        <taxon>Pyramimonadophyceae</taxon>
        <taxon>Pyramimonadales</taxon>
        <taxon>Pyramimonadaceae</taxon>
        <taxon>Cymbomonas</taxon>
    </lineage>
</organism>
<proteinExistence type="predicted"/>
<name>A0AAE0BND4_9CHLO</name>
<evidence type="ECO:0000313" key="2">
    <source>
        <dbReference type="EMBL" id="KAK3238955.1"/>
    </source>
</evidence>
<gene>
    <name evidence="2" type="ORF">CYMTET_51080</name>
</gene>
<feature type="compositionally biased region" description="Basic and acidic residues" evidence="1">
    <location>
        <begin position="40"/>
        <end position="50"/>
    </location>
</feature>
<feature type="compositionally biased region" description="Acidic residues" evidence="1">
    <location>
        <begin position="63"/>
        <end position="75"/>
    </location>
</feature>